<keyword evidence="3" id="KW-1185">Reference proteome</keyword>
<evidence type="ECO:0000313" key="3">
    <source>
        <dbReference type="Proteomes" id="UP000183561"/>
    </source>
</evidence>
<feature type="region of interest" description="Disordered" evidence="1">
    <location>
        <begin position="235"/>
        <end position="266"/>
    </location>
</feature>
<gene>
    <name evidence="2" type="ORF">SAMN04490239_8888</name>
</gene>
<sequence>MCLPSRATSRTRPRAAQRPLQLRGDCGARTPGGRAVVGEHGLDPRLDLRCAHGAAVAGRPRHGGSCRGDRDCRHASCFRRVPICVPQGHVCDLVHIVADYVVHHIPGRVPLGPVAMCPGYRSRVVRRMDRKSGPGTVARMDEEAAPNRRELRLVQSPIRLSREQDEELLARSVIDALAGGRSWEQIGTRLGVAAPTAHSGPVTDRDWQEAVVDHENARQLSDSVWRPFAGDRTMSVHGIPRHREGGGDAQNRDREAGDRVPDVSDGIAVARDAVDGGEVVR</sequence>
<evidence type="ECO:0000313" key="2">
    <source>
        <dbReference type="EMBL" id="SED58826.1"/>
    </source>
</evidence>
<dbReference type="EMBL" id="FNSV01000005">
    <property type="protein sequence ID" value="SED58826.1"/>
    <property type="molecule type" value="Genomic_DNA"/>
</dbReference>
<accession>A0A1H5BWP5</accession>
<feature type="compositionally biased region" description="Basic and acidic residues" evidence="1">
    <location>
        <begin position="241"/>
        <end position="262"/>
    </location>
</feature>
<dbReference type="Proteomes" id="UP000183561">
    <property type="component" value="Unassembled WGS sequence"/>
</dbReference>
<reference evidence="3" key="1">
    <citation type="submission" date="2016-10" db="EMBL/GenBank/DDBJ databases">
        <authorList>
            <person name="Varghese N."/>
            <person name="Submissions S."/>
        </authorList>
    </citation>
    <scope>NUCLEOTIDE SEQUENCE [LARGE SCALE GENOMIC DNA]</scope>
    <source>
        <strain evidence="3">DSM 44498</strain>
    </source>
</reference>
<dbReference type="AlphaFoldDB" id="A0A1H5BWP5"/>
<organism evidence="2 3">
    <name type="scientific">Rhodococcus koreensis</name>
    <dbReference type="NCBI Taxonomy" id="99653"/>
    <lineage>
        <taxon>Bacteria</taxon>
        <taxon>Bacillati</taxon>
        <taxon>Actinomycetota</taxon>
        <taxon>Actinomycetes</taxon>
        <taxon>Mycobacteriales</taxon>
        <taxon>Nocardiaceae</taxon>
        <taxon>Rhodococcus</taxon>
    </lineage>
</organism>
<name>A0A1H5BWP5_9NOCA</name>
<evidence type="ECO:0000256" key="1">
    <source>
        <dbReference type="SAM" id="MobiDB-lite"/>
    </source>
</evidence>
<protein>
    <submittedName>
        <fullName evidence="2">Uncharacterized protein</fullName>
    </submittedName>
</protein>
<proteinExistence type="predicted"/>